<reference evidence="1 2" key="1">
    <citation type="journal article" date="2016" name="Mol. Biol. Evol.">
        <title>Comparative Genomics of Early-Diverging Mushroom-Forming Fungi Provides Insights into the Origins of Lignocellulose Decay Capabilities.</title>
        <authorList>
            <person name="Nagy L.G."/>
            <person name="Riley R."/>
            <person name="Tritt A."/>
            <person name="Adam C."/>
            <person name="Daum C."/>
            <person name="Floudas D."/>
            <person name="Sun H."/>
            <person name="Yadav J.S."/>
            <person name="Pangilinan J."/>
            <person name="Larsson K.H."/>
            <person name="Matsuura K."/>
            <person name="Barry K."/>
            <person name="Labutti K."/>
            <person name="Kuo R."/>
            <person name="Ohm R.A."/>
            <person name="Bhattacharya S.S."/>
            <person name="Shirouzu T."/>
            <person name="Yoshinaga Y."/>
            <person name="Martin F.M."/>
            <person name="Grigoriev I.V."/>
            <person name="Hibbett D.S."/>
        </authorList>
    </citation>
    <scope>NUCLEOTIDE SEQUENCE [LARGE SCALE GENOMIC DNA]</scope>
    <source>
        <strain evidence="1 2">HHB12029</strain>
    </source>
</reference>
<dbReference type="OrthoDB" id="5270965at2759"/>
<evidence type="ECO:0000313" key="2">
    <source>
        <dbReference type="Proteomes" id="UP000077266"/>
    </source>
</evidence>
<proteinExistence type="predicted"/>
<dbReference type="PANTHER" id="PTHR40434">
    <property type="entry name" value="CUPIN_2 DOMAIN-CONTAINING PROTEIN"/>
    <property type="match status" value="1"/>
</dbReference>
<gene>
    <name evidence="1" type="ORF">EXIGLDRAFT_617695</name>
</gene>
<dbReference type="InParanoid" id="A0A165G1R6"/>
<dbReference type="AlphaFoldDB" id="A0A165G1R6"/>
<dbReference type="InterPro" id="IPR014710">
    <property type="entry name" value="RmlC-like_jellyroll"/>
</dbReference>
<dbReference type="InterPro" id="IPR011051">
    <property type="entry name" value="RmlC_Cupin_sf"/>
</dbReference>
<dbReference type="PANTHER" id="PTHR40434:SF1">
    <property type="entry name" value="CUPIN TYPE-1 DOMAIN-CONTAINING PROTEIN"/>
    <property type="match status" value="1"/>
</dbReference>
<organism evidence="1 2">
    <name type="scientific">Exidia glandulosa HHB12029</name>
    <dbReference type="NCBI Taxonomy" id="1314781"/>
    <lineage>
        <taxon>Eukaryota</taxon>
        <taxon>Fungi</taxon>
        <taxon>Dikarya</taxon>
        <taxon>Basidiomycota</taxon>
        <taxon>Agaricomycotina</taxon>
        <taxon>Agaricomycetes</taxon>
        <taxon>Auriculariales</taxon>
        <taxon>Exidiaceae</taxon>
        <taxon>Exidia</taxon>
    </lineage>
</organism>
<evidence type="ECO:0008006" key="3">
    <source>
        <dbReference type="Google" id="ProtNLM"/>
    </source>
</evidence>
<dbReference type="EMBL" id="KV426062">
    <property type="protein sequence ID" value="KZV89857.1"/>
    <property type="molecule type" value="Genomic_DNA"/>
</dbReference>
<protein>
    <recommendedName>
        <fullName evidence="3">Cupin 2 conserved barrel domain-containing protein</fullName>
    </recommendedName>
</protein>
<dbReference type="Proteomes" id="UP000077266">
    <property type="component" value="Unassembled WGS sequence"/>
</dbReference>
<evidence type="ECO:0000313" key="1">
    <source>
        <dbReference type="EMBL" id="KZV89857.1"/>
    </source>
</evidence>
<sequence>MSNHANTDAEKEVSSWGFQKVFTFVDKPAAYYKPHRHDGLTTHLILNGELHVQFPEDDEPKKQTFGAGARVNVAPNRLHEVWVGKDGCTMVIGEEYDN</sequence>
<name>A0A165G1R6_EXIGL</name>
<dbReference type="Gene3D" id="2.60.120.10">
    <property type="entry name" value="Jelly Rolls"/>
    <property type="match status" value="1"/>
</dbReference>
<keyword evidence="2" id="KW-1185">Reference proteome</keyword>
<accession>A0A165G1R6</accession>
<dbReference type="SUPFAM" id="SSF51182">
    <property type="entry name" value="RmlC-like cupins"/>
    <property type="match status" value="1"/>
</dbReference>